<dbReference type="EMBL" id="CABFNO020001454">
    <property type="protein sequence ID" value="CAG9988892.1"/>
    <property type="molecule type" value="Genomic_DNA"/>
</dbReference>
<feature type="region of interest" description="Disordered" evidence="1">
    <location>
        <begin position="1"/>
        <end position="33"/>
    </location>
</feature>
<comment type="caution">
    <text evidence="2">The sequence shown here is derived from an EMBL/GenBank/DDBJ whole genome shotgun (WGS) entry which is preliminary data.</text>
</comment>
<feature type="compositionally biased region" description="Polar residues" evidence="1">
    <location>
        <begin position="8"/>
        <end position="17"/>
    </location>
</feature>
<reference evidence="2 3" key="2">
    <citation type="submission" date="2021-10" db="EMBL/GenBank/DDBJ databases">
        <authorList>
            <person name="Piombo E."/>
        </authorList>
    </citation>
    <scope>NUCLEOTIDE SEQUENCE [LARGE SCALE GENOMIC DNA]</scope>
</reference>
<accession>A0A9N9Y0S6</accession>
<protein>
    <submittedName>
        <fullName evidence="2">Uncharacterized protein</fullName>
    </submittedName>
</protein>
<keyword evidence="3" id="KW-1185">Reference proteome</keyword>
<feature type="compositionally biased region" description="Basic and acidic residues" evidence="1">
    <location>
        <begin position="195"/>
        <end position="206"/>
    </location>
</feature>
<evidence type="ECO:0000313" key="3">
    <source>
        <dbReference type="Proteomes" id="UP000754883"/>
    </source>
</evidence>
<gene>
    <name evidence="2" type="ORF">CBYS24578_00014294</name>
</gene>
<name>A0A9N9Y0S6_9HYPO</name>
<sequence>MQKDKSVQKQSGGTLYSSVIKLGPHSKRPKKGELAKVAVEAHKQWKGKHVGNNRAPGVTTAEYFRAGKDDHKILISTSEKLGSEGVGKQQEQPKHYLEQSRPKWRNRKNPDHGHEAKCGEMGVMALHGKCFPEKWPHDQGVTKQRKHKPKPQTKAGKRLSKKFKKQRTQKAKKERARARKEKPMMVTVGLKGKKKGEQKGKHKEMIVHPPCTGAKPNTNNAPDSGGCNTVVRHSKHNIVHPTTPIADSFDLGQFETSHVPLGNEASNDG</sequence>
<reference evidence="3" key="1">
    <citation type="submission" date="2019-06" db="EMBL/GenBank/DDBJ databases">
        <authorList>
            <person name="Broberg M."/>
        </authorList>
    </citation>
    <scope>NUCLEOTIDE SEQUENCE [LARGE SCALE GENOMIC DNA]</scope>
</reference>
<feature type="region of interest" description="Disordered" evidence="1">
    <location>
        <begin position="134"/>
        <end position="229"/>
    </location>
</feature>
<feature type="compositionally biased region" description="Basic residues" evidence="1">
    <location>
        <begin position="143"/>
        <end position="180"/>
    </location>
</feature>
<feature type="region of interest" description="Disordered" evidence="1">
    <location>
        <begin position="78"/>
        <end position="116"/>
    </location>
</feature>
<organism evidence="2 3">
    <name type="scientific">Clonostachys byssicola</name>
    <dbReference type="NCBI Taxonomy" id="160290"/>
    <lineage>
        <taxon>Eukaryota</taxon>
        <taxon>Fungi</taxon>
        <taxon>Dikarya</taxon>
        <taxon>Ascomycota</taxon>
        <taxon>Pezizomycotina</taxon>
        <taxon>Sordariomycetes</taxon>
        <taxon>Hypocreomycetidae</taxon>
        <taxon>Hypocreales</taxon>
        <taxon>Bionectriaceae</taxon>
        <taxon>Clonostachys</taxon>
    </lineage>
</organism>
<dbReference type="Proteomes" id="UP000754883">
    <property type="component" value="Unassembled WGS sequence"/>
</dbReference>
<proteinExistence type="predicted"/>
<dbReference type="AlphaFoldDB" id="A0A9N9Y0S6"/>
<feature type="compositionally biased region" description="Basic and acidic residues" evidence="1">
    <location>
        <begin position="91"/>
        <end position="101"/>
    </location>
</feature>
<evidence type="ECO:0000256" key="1">
    <source>
        <dbReference type="SAM" id="MobiDB-lite"/>
    </source>
</evidence>
<evidence type="ECO:0000313" key="2">
    <source>
        <dbReference type="EMBL" id="CAG9988892.1"/>
    </source>
</evidence>